<evidence type="ECO:0000313" key="1">
    <source>
        <dbReference type="EMBL" id="CAJ2664789.1"/>
    </source>
</evidence>
<accession>A0ACB0L5X8</accession>
<organism evidence="1 2">
    <name type="scientific">Trifolium pratense</name>
    <name type="common">Red clover</name>
    <dbReference type="NCBI Taxonomy" id="57577"/>
    <lineage>
        <taxon>Eukaryota</taxon>
        <taxon>Viridiplantae</taxon>
        <taxon>Streptophyta</taxon>
        <taxon>Embryophyta</taxon>
        <taxon>Tracheophyta</taxon>
        <taxon>Spermatophyta</taxon>
        <taxon>Magnoliopsida</taxon>
        <taxon>eudicotyledons</taxon>
        <taxon>Gunneridae</taxon>
        <taxon>Pentapetalae</taxon>
        <taxon>rosids</taxon>
        <taxon>fabids</taxon>
        <taxon>Fabales</taxon>
        <taxon>Fabaceae</taxon>
        <taxon>Papilionoideae</taxon>
        <taxon>50 kb inversion clade</taxon>
        <taxon>NPAAA clade</taxon>
        <taxon>Hologalegina</taxon>
        <taxon>IRL clade</taxon>
        <taxon>Trifolieae</taxon>
        <taxon>Trifolium</taxon>
    </lineage>
</organism>
<comment type="caution">
    <text evidence="1">The sequence shown here is derived from an EMBL/GenBank/DDBJ whole genome shotgun (WGS) entry which is preliminary data.</text>
</comment>
<name>A0ACB0L5X8_TRIPR</name>
<dbReference type="Proteomes" id="UP001177021">
    <property type="component" value="Unassembled WGS sequence"/>
</dbReference>
<proteinExistence type="predicted"/>
<protein>
    <submittedName>
        <fullName evidence="1">Uncharacterized protein</fullName>
    </submittedName>
</protein>
<keyword evidence="2" id="KW-1185">Reference proteome</keyword>
<reference evidence="1" key="1">
    <citation type="submission" date="2023-10" db="EMBL/GenBank/DDBJ databases">
        <authorList>
            <person name="Rodriguez Cubillos JULIANA M."/>
            <person name="De Vega J."/>
        </authorList>
    </citation>
    <scope>NUCLEOTIDE SEQUENCE</scope>
</reference>
<gene>
    <name evidence="1" type="ORF">MILVUS5_LOCUS29911</name>
</gene>
<dbReference type="EMBL" id="CASHSV030000409">
    <property type="protein sequence ID" value="CAJ2664789.1"/>
    <property type="molecule type" value="Genomic_DNA"/>
</dbReference>
<evidence type="ECO:0000313" key="2">
    <source>
        <dbReference type="Proteomes" id="UP001177021"/>
    </source>
</evidence>
<sequence>MNVFSKLDPDIVTFHILPHLDGKTLIILSSVSSQFYNLIWKNKNSDLWRNICISTWPSLLTNFPDPIFHSRIISVWPDYRSFFLDAFPSIHPPLINNPPPPLPPVACIFYTVDIFLNGGEGEQQPLYSLYTLDAIETHEYIPHPLIGPYLFKCYLNHDRGMMKFFKVKKEGCEEYLKHNLTFSCIAIDPKVTKRAGSLFTGYKAVSVEPVTLGVMVVFESVLHAPSGLSNFYTEMIKCRVEVTCSWEGGREDKCYVRIIYFTMKDMNEIPLVNRHGAAVILNAIQNGERRGRTT</sequence>